<evidence type="ECO:0000256" key="5">
    <source>
        <dbReference type="ARBA" id="ARBA00023125"/>
    </source>
</evidence>
<evidence type="ECO:0000256" key="7">
    <source>
        <dbReference type="ARBA" id="ARBA00023242"/>
    </source>
</evidence>
<dbReference type="InterPro" id="IPR007219">
    <property type="entry name" value="XnlR_reg_dom"/>
</dbReference>
<gene>
    <name evidence="10" type="ORF">EDB81DRAFT_934911</name>
</gene>
<dbReference type="AlphaFoldDB" id="A0A9P9J6F2"/>
<evidence type="ECO:0000259" key="9">
    <source>
        <dbReference type="SMART" id="SM00906"/>
    </source>
</evidence>
<dbReference type="Pfam" id="PF04082">
    <property type="entry name" value="Fungal_trans"/>
    <property type="match status" value="1"/>
</dbReference>
<feature type="region of interest" description="Disordered" evidence="8">
    <location>
        <begin position="96"/>
        <end position="131"/>
    </location>
</feature>
<evidence type="ECO:0000256" key="4">
    <source>
        <dbReference type="ARBA" id="ARBA00023015"/>
    </source>
</evidence>
<keyword evidence="11" id="KW-1185">Reference proteome</keyword>
<dbReference type="GO" id="GO:0006351">
    <property type="term" value="P:DNA-templated transcription"/>
    <property type="evidence" value="ECO:0007669"/>
    <property type="project" value="InterPro"/>
</dbReference>
<proteinExistence type="predicted"/>
<evidence type="ECO:0000256" key="2">
    <source>
        <dbReference type="ARBA" id="ARBA00022723"/>
    </source>
</evidence>
<sequence length="642" mass="71645">MSIPTLKYFLQATIQDGPFIDADKMSEPLKSRPPRGSSQRCDEQVPACSNCRRTGIVCLVEDPATKRQQPRNYLEILEHRVESLEGMLRELQPSFATESTASPSSQVPTNNHQPSTVTTEEDPPDLSDLSSMVGTLSINAAGAEPHYLGPSSVFAFTRFIKPSLHQAISSITPTQDHHNSLTPEPCPLPDYPTAVRLSNAYFQNIHPQYPFLHEPTFRMWETALEDPLEAMSILNFNPVPLYFLNMVYAVGALLLPTAGYSAEQLYASALLYIDDILCHDNLEAIQAILCSAAYSLRSSKGTSHWKLAGQAVRHCVNLGYHRNQKRFRASASPLQQELQKRTFWSAYEMECSAAVMLGRPLSLHFQEIDAELPLDIEESCITSTGISGSPHSSMTDPPTMMTYANHGFRIRALQGCIQTSFYSDTTLKDPTIRKTRAKELLMELNKWKASNPPPIVPPPGGGLSFFTTPDWYQVNHNYAILQLYRVQITDSKEPASDDVFRICLEAAKSTCHSYRRQFFGKPTTYTWGALHELFLAGLTYLYCLWTSPAAREASRHDQVSSACTDCTMVLVILAERWSDAAPYRDIFEALASRTMTMMADTQQGKEVASTALVPGQDHYPEDLPQWMEGIADTGISLGVDLY</sequence>
<evidence type="ECO:0000256" key="3">
    <source>
        <dbReference type="ARBA" id="ARBA00022833"/>
    </source>
</evidence>
<dbReference type="SMART" id="SM00906">
    <property type="entry name" value="Fungal_trans"/>
    <property type="match status" value="1"/>
</dbReference>
<dbReference type="Gene3D" id="4.10.240.10">
    <property type="entry name" value="Zn(2)-C6 fungal-type DNA-binding domain"/>
    <property type="match status" value="1"/>
</dbReference>
<dbReference type="Proteomes" id="UP000738349">
    <property type="component" value="Unassembled WGS sequence"/>
</dbReference>
<dbReference type="InterPro" id="IPR052202">
    <property type="entry name" value="Yeast_MetPath_Reg"/>
</dbReference>
<dbReference type="GO" id="GO:0005634">
    <property type="term" value="C:nucleus"/>
    <property type="evidence" value="ECO:0007669"/>
    <property type="project" value="UniProtKB-SubCell"/>
</dbReference>
<dbReference type="PANTHER" id="PTHR47782">
    <property type="entry name" value="ZN(II)2CYS6 TRANSCRIPTION FACTOR (EUROFUNG)-RELATED"/>
    <property type="match status" value="1"/>
</dbReference>
<dbReference type="GO" id="GO:0000981">
    <property type="term" value="F:DNA-binding transcription factor activity, RNA polymerase II-specific"/>
    <property type="evidence" value="ECO:0007669"/>
    <property type="project" value="InterPro"/>
</dbReference>
<evidence type="ECO:0000313" key="11">
    <source>
        <dbReference type="Proteomes" id="UP000738349"/>
    </source>
</evidence>
<keyword evidence="3" id="KW-0862">Zinc</keyword>
<reference evidence="10" key="1">
    <citation type="journal article" date="2021" name="Nat. Commun.">
        <title>Genetic determinants of endophytism in the Arabidopsis root mycobiome.</title>
        <authorList>
            <person name="Mesny F."/>
            <person name="Miyauchi S."/>
            <person name="Thiergart T."/>
            <person name="Pickel B."/>
            <person name="Atanasova L."/>
            <person name="Karlsson M."/>
            <person name="Huettel B."/>
            <person name="Barry K.W."/>
            <person name="Haridas S."/>
            <person name="Chen C."/>
            <person name="Bauer D."/>
            <person name="Andreopoulos W."/>
            <person name="Pangilinan J."/>
            <person name="LaButti K."/>
            <person name="Riley R."/>
            <person name="Lipzen A."/>
            <person name="Clum A."/>
            <person name="Drula E."/>
            <person name="Henrissat B."/>
            <person name="Kohler A."/>
            <person name="Grigoriev I.V."/>
            <person name="Martin F.M."/>
            <person name="Hacquard S."/>
        </authorList>
    </citation>
    <scope>NUCLEOTIDE SEQUENCE</scope>
    <source>
        <strain evidence="10">MPI-CAGE-AT-0147</strain>
    </source>
</reference>
<evidence type="ECO:0000256" key="1">
    <source>
        <dbReference type="ARBA" id="ARBA00004123"/>
    </source>
</evidence>
<dbReference type="InterPro" id="IPR036864">
    <property type="entry name" value="Zn2-C6_fun-type_DNA-bd_sf"/>
</dbReference>
<name>A0A9P9J6F2_9HYPO</name>
<keyword evidence="2" id="KW-0479">Metal-binding</keyword>
<protein>
    <submittedName>
        <fullName evidence="10">Fungal-specific transcription factor domain-containing protein</fullName>
    </submittedName>
</protein>
<keyword evidence="7" id="KW-0539">Nucleus</keyword>
<comment type="caution">
    <text evidence="10">The sequence shown here is derived from an EMBL/GenBank/DDBJ whole genome shotgun (WGS) entry which is preliminary data.</text>
</comment>
<dbReference type="OrthoDB" id="189997at2759"/>
<feature type="compositionally biased region" description="Basic and acidic residues" evidence="8">
    <location>
        <begin position="21"/>
        <end position="30"/>
    </location>
</feature>
<dbReference type="GO" id="GO:0008270">
    <property type="term" value="F:zinc ion binding"/>
    <property type="evidence" value="ECO:0007669"/>
    <property type="project" value="InterPro"/>
</dbReference>
<dbReference type="EMBL" id="JAGMUV010000009">
    <property type="protein sequence ID" value="KAH7143552.1"/>
    <property type="molecule type" value="Genomic_DNA"/>
</dbReference>
<dbReference type="GO" id="GO:0045944">
    <property type="term" value="P:positive regulation of transcription by RNA polymerase II"/>
    <property type="evidence" value="ECO:0007669"/>
    <property type="project" value="TreeGrafter"/>
</dbReference>
<dbReference type="InterPro" id="IPR001138">
    <property type="entry name" value="Zn2Cys6_DnaBD"/>
</dbReference>
<organism evidence="10 11">
    <name type="scientific">Dactylonectria macrodidyma</name>
    <dbReference type="NCBI Taxonomy" id="307937"/>
    <lineage>
        <taxon>Eukaryota</taxon>
        <taxon>Fungi</taxon>
        <taxon>Dikarya</taxon>
        <taxon>Ascomycota</taxon>
        <taxon>Pezizomycotina</taxon>
        <taxon>Sordariomycetes</taxon>
        <taxon>Hypocreomycetidae</taxon>
        <taxon>Hypocreales</taxon>
        <taxon>Nectriaceae</taxon>
        <taxon>Dactylonectria</taxon>
    </lineage>
</organism>
<evidence type="ECO:0000256" key="8">
    <source>
        <dbReference type="SAM" id="MobiDB-lite"/>
    </source>
</evidence>
<dbReference type="CDD" id="cd12148">
    <property type="entry name" value="fungal_TF_MHR"/>
    <property type="match status" value="1"/>
</dbReference>
<feature type="compositionally biased region" description="Polar residues" evidence="8">
    <location>
        <begin position="96"/>
        <end position="118"/>
    </location>
</feature>
<dbReference type="GO" id="GO:0043565">
    <property type="term" value="F:sequence-specific DNA binding"/>
    <property type="evidence" value="ECO:0007669"/>
    <property type="project" value="TreeGrafter"/>
</dbReference>
<accession>A0A9P9J6F2</accession>
<evidence type="ECO:0000313" key="10">
    <source>
        <dbReference type="EMBL" id="KAH7143552.1"/>
    </source>
</evidence>
<keyword evidence="4" id="KW-0805">Transcription regulation</keyword>
<dbReference type="SUPFAM" id="SSF57701">
    <property type="entry name" value="Zn2/Cys6 DNA-binding domain"/>
    <property type="match status" value="1"/>
</dbReference>
<keyword evidence="5" id="KW-0238">DNA-binding</keyword>
<comment type="subcellular location">
    <subcellularLocation>
        <location evidence="1">Nucleus</location>
    </subcellularLocation>
</comment>
<dbReference type="PANTHER" id="PTHR47782:SF12">
    <property type="entry name" value="ZN(II)2CYS6 TRANSCRIPTION FACTOR (EUROFUNG)"/>
    <property type="match status" value="1"/>
</dbReference>
<evidence type="ECO:0000256" key="6">
    <source>
        <dbReference type="ARBA" id="ARBA00023163"/>
    </source>
</evidence>
<dbReference type="CDD" id="cd00067">
    <property type="entry name" value="GAL4"/>
    <property type="match status" value="1"/>
</dbReference>
<feature type="region of interest" description="Disordered" evidence="8">
    <location>
        <begin position="20"/>
        <end position="42"/>
    </location>
</feature>
<feature type="domain" description="Xylanolytic transcriptional activator regulatory" evidence="9">
    <location>
        <begin position="304"/>
        <end position="379"/>
    </location>
</feature>
<keyword evidence="6" id="KW-0804">Transcription</keyword>